<dbReference type="AlphaFoldDB" id="A0A9D1CYI1"/>
<dbReference type="GO" id="GO:0003677">
    <property type="term" value="F:DNA binding"/>
    <property type="evidence" value="ECO:0007669"/>
    <property type="project" value="InterPro"/>
</dbReference>
<dbReference type="SUPFAM" id="SSF47413">
    <property type="entry name" value="lambda repressor-like DNA-binding domains"/>
    <property type="match status" value="1"/>
</dbReference>
<dbReference type="Pfam" id="PF01381">
    <property type="entry name" value="HTH_3"/>
    <property type="match status" value="1"/>
</dbReference>
<reference evidence="2" key="1">
    <citation type="submission" date="2020-10" db="EMBL/GenBank/DDBJ databases">
        <authorList>
            <person name="Gilroy R."/>
        </authorList>
    </citation>
    <scope>NUCLEOTIDE SEQUENCE</scope>
    <source>
        <strain evidence="2">ChiSjej6B24-2974</strain>
    </source>
</reference>
<accession>A0A9D1CYI1</accession>
<dbReference type="SMART" id="SM00530">
    <property type="entry name" value="HTH_XRE"/>
    <property type="match status" value="1"/>
</dbReference>
<dbReference type="Gene3D" id="1.10.260.40">
    <property type="entry name" value="lambda repressor-like DNA-binding domains"/>
    <property type="match status" value="1"/>
</dbReference>
<sequence>MTQKEVAEKVGISLPFYGHIERGSRKASLETVINIANALGVSADTLLQDSLDVMTKPLASDACLSEHSRSLLNDIVGVLREHDIGRV</sequence>
<dbReference type="EMBL" id="DVFZ01000102">
    <property type="protein sequence ID" value="HIQ83555.1"/>
    <property type="molecule type" value="Genomic_DNA"/>
</dbReference>
<evidence type="ECO:0000259" key="1">
    <source>
        <dbReference type="PROSITE" id="PS50943"/>
    </source>
</evidence>
<reference evidence="2" key="2">
    <citation type="journal article" date="2021" name="PeerJ">
        <title>Extensive microbial diversity within the chicken gut microbiome revealed by metagenomics and culture.</title>
        <authorList>
            <person name="Gilroy R."/>
            <person name="Ravi A."/>
            <person name="Getino M."/>
            <person name="Pursley I."/>
            <person name="Horton D.L."/>
            <person name="Alikhan N.F."/>
            <person name="Baker D."/>
            <person name="Gharbi K."/>
            <person name="Hall N."/>
            <person name="Watson M."/>
            <person name="Adriaenssens E.M."/>
            <person name="Foster-Nyarko E."/>
            <person name="Jarju S."/>
            <person name="Secka A."/>
            <person name="Antonio M."/>
            <person name="Oren A."/>
            <person name="Chaudhuri R.R."/>
            <person name="La Ragione R."/>
            <person name="Hildebrand F."/>
            <person name="Pallen M.J."/>
        </authorList>
    </citation>
    <scope>NUCLEOTIDE SEQUENCE</scope>
    <source>
        <strain evidence="2">ChiSjej6B24-2974</strain>
    </source>
</reference>
<dbReference type="InterPro" id="IPR001387">
    <property type="entry name" value="Cro/C1-type_HTH"/>
</dbReference>
<dbReference type="PROSITE" id="PS50943">
    <property type="entry name" value="HTH_CROC1"/>
    <property type="match status" value="1"/>
</dbReference>
<proteinExistence type="predicted"/>
<name>A0A9D1CYI1_9FIRM</name>
<dbReference type="CDD" id="cd00093">
    <property type="entry name" value="HTH_XRE"/>
    <property type="match status" value="1"/>
</dbReference>
<dbReference type="Proteomes" id="UP000824260">
    <property type="component" value="Unassembled WGS sequence"/>
</dbReference>
<dbReference type="InterPro" id="IPR010982">
    <property type="entry name" value="Lambda_DNA-bd_dom_sf"/>
</dbReference>
<evidence type="ECO:0000313" key="3">
    <source>
        <dbReference type="Proteomes" id="UP000824260"/>
    </source>
</evidence>
<feature type="domain" description="HTH cro/C1-type" evidence="1">
    <location>
        <begin position="1"/>
        <end position="46"/>
    </location>
</feature>
<evidence type="ECO:0000313" key="2">
    <source>
        <dbReference type="EMBL" id="HIQ83555.1"/>
    </source>
</evidence>
<protein>
    <submittedName>
        <fullName evidence="2">Helix-turn-helix transcriptional regulator</fullName>
    </submittedName>
</protein>
<gene>
    <name evidence="2" type="ORF">IAA52_10700</name>
</gene>
<comment type="caution">
    <text evidence="2">The sequence shown here is derived from an EMBL/GenBank/DDBJ whole genome shotgun (WGS) entry which is preliminary data.</text>
</comment>
<organism evidence="2 3">
    <name type="scientific">Candidatus Pullichristensenella stercorigallinarum</name>
    <dbReference type="NCBI Taxonomy" id="2840909"/>
    <lineage>
        <taxon>Bacteria</taxon>
        <taxon>Bacillati</taxon>
        <taxon>Bacillota</taxon>
        <taxon>Clostridia</taxon>
        <taxon>Candidatus Pullichristensenella</taxon>
    </lineage>
</organism>